<evidence type="ECO:0000313" key="2">
    <source>
        <dbReference type="Proteomes" id="UP000789901"/>
    </source>
</evidence>
<keyword evidence="2" id="KW-1185">Reference proteome</keyword>
<dbReference type="EMBL" id="CAJVQB010012464">
    <property type="protein sequence ID" value="CAG8755687.1"/>
    <property type="molecule type" value="Genomic_DNA"/>
</dbReference>
<gene>
    <name evidence="1" type="ORF">GMARGA_LOCUS16879</name>
</gene>
<reference evidence="1 2" key="1">
    <citation type="submission" date="2021-06" db="EMBL/GenBank/DDBJ databases">
        <authorList>
            <person name="Kallberg Y."/>
            <person name="Tangrot J."/>
            <person name="Rosling A."/>
        </authorList>
    </citation>
    <scope>NUCLEOTIDE SEQUENCE [LARGE SCALE GENOMIC DNA]</scope>
    <source>
        <strain evidence="1 2">120-4 pot B 10/14</strain>
    </source>
</reference>
<organism evidence="1 2">
    <name type="scientific">Gigaspora margarita</name>
    <dbReference type="NCBI Taxonomy" id="4874"/>
    <lineage>
        <taxon>Eukaryota</taxon>
        <taxon>Fungi</taxon>
        <taxon>Fungi incertae sedis</taxon>
        <taxon>Mucoromycota</taxon>
        <taxon>Glomeromycotina</taxon>
        <taxon>Glomeromycetes</taxon>
        <taxon>Diversisporales</taxon>
        <taxon>Gigasporaceae</taxon>
        <taxon>Gigaspora</taxon>
    </lineage>
</organism>
<evidence type="ECO:0000313" key="1">
    <source>
        <dbReference type="EMBL" id="CAG8755687.1"/>
    </source>
</evidence>
<comment type="caution">
    <text evidence="1">The sequence shown here is derived from an EMBL/GenBank/DDBJ whole genome shotgun (WGS) entry which is preliminary data.</text>
</comment>
<feature type="non-terminal residue" evidence="1">
    <location>
        <position position="79"/>
    </location>
</feature>
<proteinExistence type="predicted"/>
<protein>
    <submittedName>
        <fullName evidence="1">25118_t:CDS:1</fullName>
    </submittedName>
</protein>
<name>A0ABN7VDI6_GIGMA</name>
<sequence length="79" mass="9347">MILLWNFKISGIWNAHIHQIIRRDFKSPGIWNTLVHEIIVEIVFHKRTLGNPKERPKKIESSTASFLYSTTILFRDSQK</sequence>
<dbReference type="Proteomes" id="UP000789901">
    <property type="component" value="Unassembled WGS sequence"/>
</dbReference>
<accession>A0ABN7VDI6</accession>